<reference evidence="2 3" key="1">
    <citation type="submission" date="2015-06" db="EMBL/GenBank/DDBJ databases">
        <authorList>
            <person name="Adams M."/>
            <person name="Sutton G."/>
            <person name="Nelson K."/>
            <person name="Bonomo R."/>
            <person name="McCorrison J."/>
            <person name="Sanka R."/>
            <person name="Brinkac L."/>
            <person name="Nierman W."/>
        </authorList>
    </citation>
    <scope>NUCLEOTIDE SEQUENCE [LARGE SCALE GENOMIC DNA]</scope>
    <source>
        <strain evidence="2 3">GN02692</strain>
    </source>
</reference>
<feature type="chain" id="PRO_5032495703" evidence="1">
    <location>
        <begin position="25"/>
        <end position="250"/>
    </location>
</feature>
<evidence type="ECO:0000313" key="2">
    <source>
        <dbReference type="EMBL" id="KLP90228.1"/>
    </source>
</evidence>
<feature type="signal peptide" evidence="1">
    <location>
        <begin position="1"/>
        <end position="24"/>
    </location>
</feature>
<dbReference type="EMBL" id="LEDI01000111">
    <property type="protein sequence ID" value="KLP90228.1"/>
    <property type="molecule type" value="Genomic_DNA"/>
</dbReference>
<evidence type="ECO:0000256" key="1">
    <source>
        <dbReference type="SAM" id="SignalP"/>
    </source>
</evidence>
<protein>
    <submittedName>
        <fullName evidence="2">Uncharacterized protein</fullName>
    </submittedName>
</protein>
<dbReference type="Proteomes" id="UP000036013">
    <property type="component" value="Unassembled WGS sequence"/>
</dbReference>
<organism evidence="2 3">
    <name type="scientific">Enterobacter roggenkampii</name>
    <dbReference type="NCBI Taxonomy" id="1812935"/>
    <lineage>
        <taxon>Bacteria</taxon>
        <taxon>Pseudomonadati</taxon>
        <taxon>Pseudomonadota</taxon>
        <taxon>Gammaproteobacteria</taxon>
        <taxon>Enterobacterales</taxon>
        <taxon>Enterobacteriaceae</taxon>
        <taxon>Enterobacter</taxon>
        <taxon>Enterobacter cloacae complex</taxon>
    </lineage>
</organism>
<dbReference type="RefSeq" id="WP_047748806.1">
    <property type="nucleotide sequence ID" value="NZ_JAXROS010000005.1"/>
</dbReference>
<gene>
    <name evidence="2" type="ORF">ABF77_23830</name>
</gene>
<sequence length="250" mass="27882">MFKKIVLSSLFSLSLICSIDSSLALDLAQYSKPETVSRIFKDKEVINDLRQTLGKDYETFTNNFDVFGEPHVTPDGGVFIEGWLKDLYQENASAAVISPDGKIYAAWVVPESDVINYKSSEQGQPVNKDIQRWAERFKNMNFATQINNNKDAAKTEYFNTKAYAIKLTTVCSDNGECNDATYYGKRKKDGAAVTLHGKAIRAECSASPCPIIGYKFKNASTTYMLSKADNTLTVIENNKILMNQKGGWSN</sequence>
<comment type="caution">
    <text evidence="2">The sequence shown here is derived from an EMBL/GenBank/DDBJ whole genome shotgun (WGS) entry which is preliminary data.</text>
</comment>
<keyword evidence="1" id="KW-0732">Signal</keyword>
<name>A0A837L7F2_9ENTR</name>
<proteinExistence type="predicted"/>
<dbReference type="AlphaFoldDB" id="A0A837L7F2"/>
<evidence type="ECO:0000313" key="3">
    <source>
        <dbReference type="Proteomes" id="UP000036013"/>
    </source>
</evidence>
<dbReference type="OrthoDB" id="9109854at2"/>
<accession>A0A837L7F2</accession>